<comment type="subcellular location">
    <subcellularLocation>
        <location evidence="1">Cell envelope</location>
    </subcellularLocation>
</comment>
<reference evidence="5" key="1">
    <citation type="journal article" date="2021" name="PeerJ">
        <title>Extensive microbial diversity within the chicken gut microbiome revealed by metagenomics and culture.</title>
        <authorList>
            <person name="Gilroy R."/>
            <person name="Ravi A."/>
            <person name="Getino M."/>
            <person name="Pursley I."/>
            <person name="Horton D.L."/>
            <person name="Alikhan N.F."/>
            <person name="Baker D."/>
            <person name="Gharbi K."/>
            <person name="Hall N."/>
            <person name="Watson M."/>
            <person name="Adriaenssens E.M."/>
            <person name="Foster-Nyarko E."/>
            <person name="Jarju S."/>
            <person name="Secka A."/>
            <person name="Antonio M."/>
            <person name="Oren A."/>
            <person name="Chaudhuri R.R."/>
            <person name="La Ragione R."/>
            <person name="Hildebrand F."/>
            <person name="Pallen M.J."/>
        </authorList>
    </citation>
    <scope>NUCLEOTIDE SEQUENCE</scope>
    <source>
        <strain evidence="5">ChiGjej1B1-98</strain>
    </source>
</reference>
<dbReference type="GO" id="GO:0030313">
    <property type="term" value="C:cell envelope"/>
    <property type="evidence" value="ECO:0007669"/>
    <property type="project" value="UniProtKB-SubCell"/>
</dbReference>
<dbReference type="AlphaFoldDB" id="A0A9D1YT80"/>
<reference evidence="5" key="2">
    <citation type="submission" date="2021-04" db="EMBL/GenBank/DDBJ databases">
        <authorList>
            <person name="Gilroy R."/>
        </authorList>
    </citation>
    <scope>NUCLEOTIDE SEQUENCE</scope>
    <source>
        <strain evidence="5">ChiGjej1B1-98</strain>
    </source>
</reference>
<dbReference type="InterPro" id="IPR028082">
    <property type="entry name" value="Peripla_BP_I"/>
</dbReference>
<evidence type="ECO:0000313" key="5">
    <source>
        <dbReference type="EMBL" id="HIY65379.1"/>
    </source>
</evidence>
<evidence type="ECO:0000256" key="3">
    <source>
        <dbReference type="ARBA" id="ARBA00022729"/>
    </source>
</evidence>
<dbReference type="Proteomes" id="UP000824005">
    <property type="component" value="Unassembled WGS sequence"/>
</dbReference>
<evidence type="ECO:0000313" key="6">
    <source>
        <dbReference type="Proteomes" id="UP000824005"/>
    </source>
</evidence>
<comment type="similarity">
    <text evidence="2">Belongs to the bacterial solute-binding protein 2 family.</text>
</comment>
<evidence type="ECO:0000259" key="4">
    <source>
        <dbReference type="Pfam" id="PF13407"/>
    </source>
</evidence>
<dbReference type="PANTHER" id="PTHR46847:SF1">
    <property type="entry name" value="D-ALLOSE-BINDING PERIPLASMIC PROTEIN-RELATED"/>
    <property type="match status" value="1"/>
</dbReference>
<sequence>RPGEQHSERTSKVMRRTRGIAAVAVGLLSIGALAGCADEGPAATEPPERTAEVTDIIEGLPDDLASQYEGATSAVEISPFADFEKVDGPWKICYADSFQGNAWRVAVSTELERLADQYEEDGLVSGFDVAVAENDVARQSQQIRQFVDQGCSVILSIAASSTGINEAISYAADEGVPVVTIAGSVTTTDAINVDSNYAVLGADLAVAAADAGSVLMIKGVEGSPIAVQQNDAAHAVWDEQGTEVVTEVNGDWTPSVTKEAVLSAITTNPAEVDAVWSTGSETDVIAETFAEAGRDAPLITGSISGDAIGYWHENPDLFRFDGVGLLPSWTAQTGFNIAMRVLEGNGPQLSTLMVPVPRIGQDDLDGMYASCMTPSSTSVFPVAAEDPLPSDLMDAYFAEPGAVGPFDYGDTPDPCA</sequence>
<dbReference type="PANTHER" id="PTHR46847">
    <property type="entry name" value="D-ALLOSE-BINDING PERIPLASMIC PROTEIN-RELATED"/>
    <property type="match status" value="1"/>
</dbReference>
<dbReference type="Gene3D" id="3.40.50.2300">
    <property type="match status" value="2"/>
</dbReference>
<feature type="non-terminal residue" evidence="5">
    <location>
        <position position="1"/>
    </location>
</feature>
<dbReference type="InterPro" id="IPR025997">
    <property type="entry name" value="SBP_2_dom"/>
</dbReference>
<organism evidence="5 6">
    <name type="scientific">Candidatus Agrococcus pullicola</name>
    <dbReference type="NCBI Taxonomy" id="2838429"/>
    <lineage>
        <taxon>Bacteria</taxon>
        <taxon>Bacillati</taxon>
        <taxon>Actinomycetota</taxon>
        <taxon>Actinomycetes</taxon>
        <taxon>Micrococcales</taxon>
        <taxon>Microbacteriaceae</taxon>
        <taxon>Agrococcus</taxon>
    </lineage>
</organism>
<evidence type="ECO:0000256" key="2">
    <source>
        <dbReference type="ARBA" id="ARBA00007639"/>
    </source>
</evidence>
<feature type="domain" description="Periplasmic binding protein" evidence="4">
    <location>
        <begin position="98"/>
        <end position="308"/>
    </location>
</feature>
<dbReference type="Pfam" id="PF13407">
    <property type="entry name" value="Peripla_BP_4"/>
    <property type="match status" value="1"/>
</dbReference>
<protein>
    <submittedName>
        <fullName evidence="5">Substrate-binding domain-containing protein</fullName>
    </submittedName>
</protein>
<dbReference type="EMBL" id="DXDC01000113">
    <property type="protein sequence ID" value="HIY65379.1"/>
    <property type="molecule type" value="Genomic_DNA"/>
</dbReference>
<evidence type="ECO:0000256" key="1">
    <source>
        <dbReference type="ARBA" id="ARBA00004196"/>
    </source>
</evidence>
<proteinExistence type="inferred from homology"/>
<gene>
    <name evidence="5" type="ORF">H9830_03780</name>
</gene>
<keyword evidence="3" id="KW-0732">Signal</keyword>
<comment type="caution">
    <text evidence="5">The sequence shown here is derived from an EMBL/GenBank/DDBJ whole genome shotgun (WGS) entry which is preliminary data.</text>
</comment>
<dbReference type="GO" id="GO:0030246">
    <property type="term" value="F:carbohydrate binding"/>
    <property type="evidence" value="ECO:0007669"/>
    <property type="project" value="UniProtKB-ARBA"/>
</dbReference>
<dbReference type="SUPFAM" id="SSF53822">
    <property type="entry name" value="Periplasmic binding protein-like I"/>
    <property type="match status" value="1"/>
</dbReference>
<accession>A0A9D1YT80</accession>
<name>A0A9D1YT80_9MICO</name>